<comment type="caution">
    <text evidence="4">The sequence shown here is derived from an EMBL/GenBank/DDBJ whole genome shotgun (WGS) entry which is preliminary data.</text>
</comment>
<comment type="subcellular location">
    <subcellularLocation>
        <location evidence="1">Membrane</location>
    </subcellularLocation>
</comment>
<evidence type="ECO:0000313" key="5">
    <source>
        <dbReference type="Proteomes" id="UP000685013"/>
    </source>
</evidence>
<feature type="transmembrane region" description="Helical" evidence="3">
    <location>
        <begin position="59"/>
        <end position="86"/>
    </location>
</feature>
<dbReference type="GO" id="GO:0005886">
    <property type="term" value="C:plasma membrane"/>
    <property type="evidence" value="ECO:0007669"/>
    <property type="project" value="TreeGrafter"/>
</dbReference>
<evidence type="ECO:0000256" key="3">
    <source>
        <dbReference type="SAM" id="Phobius"/>
    </source>
</evidence>
<keyword evidence="3" id="KW-0812">Transmembrane</keyword>
<dbReference type="Proteomes" id="UP000685013">
    <property type="component" value="Chromosome 9"/>
</dbReference>
<dbReference type="EMBL" id="JAGKQH010000009">
    <property type="protein sequence ID" value="KAG6591854.1"/>
    <property type="molecule type" value="Genomic_DNA"/>
</dbReference>
<evidence type="ECO:0000256" key="1">
    <source>
        <dbReference type="ARBA" id="ARBA00004370"/>
    </source>
</evidence>
<keyword evidence="3" id="KW-1133">Transmembrane helix</keyword>
<gene>
    <name evidence="4" type="ORF">SDJN03_14200</name>
</gene>
<proteinExistence type="predicted"/>
<dbReference type="PANTHER" id="PTHR31234">
    <property type="entry name" value="LATE EMBRYOGENESIS ABUNDANT (LEA) HYDROXYPROLINE-RICH GLYCOPROTEIN FAMILY"/>
    <property type="match status" value="1"/>
</dbReference>
<dbReference type="AlphaFoldDB" id="A0AAV6N4A5"/>
<evidence type="ECO:0000256" key="2">
    <source>
        <dbReference type="ARBA" id="ARBA00023136"/>
    </source>
</evidence>
<evidence type="ECO:0000313" key="4">
    <source>
        <dbReference type="EMBL" id="KAG6591854.1"/>
    </source>
</evidence>
<keyword evidence="5" id="KW-1185">Reference proteome</keyword>
<organism evidence="4 5">
    <name type="scientific">Cucurbita argyrosperma subsp. sororia</name>
    <dbReference type="NCBI Taxonomy" id="37648"/>
    <lineage>
        <taxon>Eukaryota</taxon>
        <taxon>Viridiplantae</taxon>
        <taxon>Streptophyta</taxon>
        <taxon>Embryophyta</taxon>
        <taxon>Tracheophyta</taxon>
        <taxon>Spermatophyta</taxon>
        <taxon>Magnoliopsida</taxon>
        <taxon>eudicotyledons</taxon>
        <taxon>Gunneridae</taxon>
        <taxon>Pentapetalae</taxon>
        <taxon>rosids</taxon>
        <taxon>fabids</taxon>
        <taxon>Cucurbitales</taxon>
        <taxon>Cucurbitaceae</taxon>
        <taxon>Cucurbiteae</taxon>
        <taxon>Cucurbita</taxon>
    </lineage>
</organism>
<sequence length="244" mass="27686">MPKIELCNTTKVVRSSANSNIPSLLLSFQSRLQLVYEKLHWSQMPPNFLSSLKRHTHPLIWIAGIICATIAVAVIIAGIVIFIGYVTIRPTVPSISVTDGHLDRIRNSRIGLLEVQMKIVVRAENQNARAQASFSRTDFVLIFDGIEIASLVAHRPFKVNKMSYLDLHFLVESSAIPLNPMQMQHLSWSLNRNLMQFDLKGSSRTRWRVGVLGPLKFWCQLNCRLRFYPRNGSYIPAPCSSKDK</sequence>
<reference evidence="4 5" key="1">
    <citation type="journal article" date="2021" name="Hortic Res">
        <title>The domestication of Cucurbita argyrosperma as revealed by the genome of its wild relative.</title>
        <authorList>
            <person name="Barrera-Redondo J."/>
            <person name="Sanchez-de la Vega G."/>
            <person name="Aguirre-Liguori J.A."/>
            <person name="Castellanos-Morales G."/>
            <person name="Gutierrez-Guerrero Y.T."/>
            <person name="Aguirre-Dugua X."/>
            <person name="Aguirre-Planter E."/>
            <person name="Tenaillon M.I."/>
            <person name="Lira-Saade R."/>
            <person name="Eguiarte L.E."/>
        </authorList>
    </citation>
    <scope>NUCLEOTIDE SEQUENCE [LARGE SCALE GENOMIC DNA]</scope>
    <source>
        <strain evidence="4">JBR-2021</strain>
    </source>
</reference>
<accession>A0AAV6N4A5</accession>
<name>A0AAV6N4A5_9ROSI</name>
<dbReference type="GO" id="GO:0098542">
    <property type="term" value="P:defense response to other organism"/>
    <property type="evidence" value="ECO:0007669"/>
    <property type="project" value="InterPro"/>
</dbReference>
<feature type="non-terminal residue" evidence="4">
    <location>
        <position position="1"/>
    </location>
</feature>
<protein>
    <recommendedName>
        <fullName evidence="6">Late embryogenesis abundant protein LEA-2 subgroup domain-containing protein</fullName>
    </recommendedName>
</protein>
<evidence type="ECO:0008006" key="6">
    <source>
        <dbReference type="Google" id="ProtNLM"/>
    </source>
</evidence>
<keyword evidence="2 3" id="KW-0472">Membrane</keyword>
<dbReference type="PANTHER" id="PTHR31234:SF66">
    <property type="entry name" value="LATE EMBRYOGENESIS ABUNDANT PROTEIN"/>
    <property type="match status" value="1"/>
</dbReference>
<dbReference type="InterPro" id="IPR044839">
    <property type="entry name" value="NDR1-like"/>
</dbReference>